<organism evidence="2 3">
    <name type="scientific">Saccharothrix mutabilis subsp. mutabilis</name>
    <dbReference type="NCBI Taxonomy" id="66855"/>
    <lineage>
        <taxon>Bacteria</taxon>
        <taxon>Bacillati</taxon>
        <taxon>Actinomycetota</taxon>
        <taxon>Actinomycetes</taxon>
        <taxon>Pseudonocardiales</taxon>
        <taxon>Pseudonocardiaceae</taxon>
        <taxon>Saccharothrix</taxon>
    </lineage>
</organism>
<protein>
    <submittedName>
        <fullName evidence="2">Uncharacterized protein</fullName>
    </submittedName>
</protein>
<feature type="transmembrane region" description="Helical" evidence="1">
    <location>
        <begin position="100"/>
        <end position="116"/>
    </location>
</feature>
<keyword evidence="1" id="KW-1133">Transmembrane helix</keyword>
<proteinExistence type="predicted"/>
<dbReference type="EMBL" id="BAAABU010000017">
    <property type="protein sequence ID" value="GAA0250032.1"/>
    <property type="molecule type" value="Genomic_DNA"/>
</dbReference>
<keyword evidence="3" id="KW-1185">Reference proteome</keyword>
<evidence type="ECO:0000313" key="2">
    <source>
        <dbReference type="EMBL" id="GAA0250032.1"/>
    </source>
</evidence>
<accession>A0ABN0UGQ4</accession>
<reference evidence="2 3" key="1">
    <citation type="journal article" date="2019" name="Int. J. Syst. Evol. Microbiol.">
        <title>The Global Catalogue of Microorganisms (GCM) 10K type strain sequencing project: providing services to taxonomists for standard genome sequencing and annotation.</title>
        <authorList>
            <consortium name="The Broad Institute Genomics Platform"/>
            <consortium name="The Broad Institute Genome Sequencing Center for Infectious Disease"/>
            <person name="Wu L."/>
            <person name="Ma J."/>
        </authorList>
    </citation>
    <scope>NUCLEOTIDE SEQUENCE [LARGE SCALE GENOMIC DNA]</scope>
    <source>
        <strain evidence="2 3">JCM 3380</strain>
    </source>
</reference>
<comment type="caution">
    <text evidence="2">The sequence shown here is derived from an EMBL/GenBank/DDBJ whole genome shotgun (WGS) entry which is preliminary data.</text>
</comment>
<sequence length="139" mass="14843">MPNGVIVKSVVVLGAVTMLAAGVWGRVDPAGFARFTGWPNHEHFLHDAGVFQIGIGLMMLSALWWRDVIAVVLAGFWVTSALHAHNHAVDLDLGGKPTDPWLLAGLAVLGLAAWVARVRRLRRERAAGEGGVSGHVTAR</sequence>
<feature type="transmembrane region" description="Helical" evidence="1">
    <location>
        <begin position="6"/>
        <end position="24"/>
    </location>
</feature>
<dbReference type="Proteomes" id="UP001500416">
    <property type="component" value="Unassembled WGS sequence"/>
</dbReference>
<keyword evidence="1" id="KW-0472">Membrane</keyword>
<gene>
    <name evidence="2" type="ORF">GCM10010492_57700</name>
</gene>
<dbReference type="RefSeq" id="WP_343937078.1">
    <property type="nucleotide sequence ID" value="NZ_BAAABU010000017.1"/>
</dbReference>
<evidence type="ECO:0000256" key="1">
    <source>
        <dbReference type="SAM" id="Phobius"/>
    </source>
</evidence>
<feature type="transmembrane region" description="Helical" evidence="1">
    <location>
        <begin position="44"/>
        <end position="65"/>
    </location>
</feature>
<name>A0ABN0UGQ4_9PSEU</name>
<keyword evidence="1" id="KW-0812">Transmembrane</keyword>
<evidence type="ECO:0000313" key="3">
    <source>
        <dbReference type="Proteomes" id="UP001500416"/>
    </source>
</evidence>